<feature type="compositionally biased region" description="Polar residues" evidence="1">
    <location>
        <begin position="174"/>
        <end position="184"/>
    </location>
</feature>
<feature type="compositionally biased region" description="Basic and acidic residues" evidence="1">
    <location>
        <begin position="194"/>
        <end position="203"/>
    </location>
</feature>
<protein>
    <submittedName>
        <fullName evidence="2">Uncharacterized protein</fullName>
    </submittedName>
</protein>
<feature type="region of interest" description="Disordered" evidence="1">
    <location>
        <begin position="1"/>
        <end position="104"/>
    </location>
</feature>
<dbReference type="EMBL" id="JACBKZ010000002">
    <property type="protein sequence ID" value="KAF5957932.1"/>
    <property type="molecule type" value="Genomic_DNA"/>
</dbReference>
<dbReference type="Proteomes" id="UP000593564">
    <property type="component" value="Unassembled WGS sequence"/>
</dbReference>
<feature type="compositionally biased region" description="Polar residues" evidence="1">
    <location>
        <begin position="30"/>
        <end position="39"/>
    </location>
</feature>
<gene>
    <name evidence="2" type="ORF">HYC85_005157</name>
</gene>
<reference evidence="2 3" key="2">
    <citation type="submission" date="2020-07" db="EMBL/GenBank/DDBJ databases">
        <title>Genome assembly of wild tea tree DASZ reveals pedigree and selection history of tea varieties.</title>
        <authorList>
            <person name="Zhang W."/>
        </authorList>
    </citation>
    <scope>NUCLEOTIDE SEQUENCE [LARGE SCALE GENOMIC DNA]</scope>
    <source>
        <strain evidence="3">cv. G240</strain>
        <tissue evidence="2">Leaf</tissue>
    </source>
</reference>
<evidence type="ECO:0000313" key="2">
    <source>
        <dbReference type="EMBL" id="KAF5957932.1"/>
    </source>
</evidence>
<organism evidence="2 3">
    <name type="scientific">Camellia sinensis</name>
    <name type="common">Tea plant</name>
    <name type="synonym">Thea sinensis</name>
    <dbReference type="NCBI Taxonomy" id="4442"/>
    <lineage>
        <taxon>Eukaryota</taxon>
        <taxon>Viridiplantae</taxon>
        <taxon>Streptophyta</taxon>
        <taxon>Embryophyta</taxon>
        <taxon>Tracheophyta</taxon>
        <taxon>Spermatophyta</taxon>
        <taxon>Magnoliopsida</taxon>
        <taxon>eudicotyledons</taxon>
        <taxon>Gunneridae</taxon>
        <taxon>Pentapetalae</taxon>
        <taxon>asterids</taxon>
        <taxon>Ericales</taxon>
        <taxon>Theaceae</taxon>
        <taxon>Camellia</taxon>
    </lineage>
</organism>
<keyword evidence="3" id="KW-1185">Reference proteome</keyword>
<feature type="region of interest" description="Disordered" evidence="1">
    <location>
        <begin position="166"/>
        <end position="203"/>
    </location>
</feature>
<name>A0A7J7HYN1_CAMSI</name>
<feature type="compositionally biased region" description="Basic and acidic residues" evidence="1">
    <location>
        <begin position="73"/>
        <end position="101"/>
    </location>
</feature>
<sequence length="203" mass="23335">MKEVHQQRQVHRQKIWPPEDKRNLAVPATSPANSSSGTKANLADVDHVQFLQSRVASPSLKDTPGGSSYSRRNNKEGRSWPERERWREIKGTNSRQRDSVKKKTLSVQPSLEPICSRTFNPLVGESFKLFKIIICLFFLTNYQNHFLTTCNFALLHTWTETEDNCEVKKPPQCPKNNEVNQDLSSENDDASELGEQRYHPDHC</sequence>
<reference evidence="3" key="1">
    <citation type="journal article" date="2020" name="Nat. Commun.">
        <title>Genome assembly of wild tea tree DASZ reveals pedigree and selection history of tea varieties.</title>
        <authorList>
            <person name="Zhang W."/>
            <person name="Zhang Y."/>
            <person name="Qiu H."/>
            <person name="Guo Y."/>
            <person name="Wan H."/>
            <person name="Zhang X."/>
            <person name="Scossa F."/>
            <person name="Alseekh S."/>
            <person name="Zhang Q."/>
            <person name="Wang P."/>
            <person name="Xu L."/>
            <person name="Schmidt M.H."/>
            <person name="Jia X."/>
            <person name="Li D."/>
            <person name="Zhu A."/>
            <person name="Guo F."/>
            <person name="Chen W."/>
            <person name="Ni D."/>
            <person name="Usadel B."/>
            <person name="Fernie A.R."/>
            <person name="Wen W."/>
        </authorList>
    </citation>
    <scope>NUCLEOTIDE SEQUENCE [LARGE SCALE GENOMIC DNA]</scope>
    <source>
        <strain evidence="3">cv. G240</strain>
    </source>
</reference>
<accession>A0A7J7HYN1</accession>
<evidence type="ECO:0000313" key="3">
    <source>
        <dbReference type="Proteomes" id="UP000593564"/>
    </source>
</evidence>
<dbReference type="AlphaFoldDB" id="A0A7J7HYN1"/>
<proteinExistence type="predicted"/>
<evidence type="ECO:0000256" key="1">
    <source>
        <dbReference type="SAM" id="MobiDB-lite"/>
    </source>
</evidence>
<comment type="caution">
    <text evidence="2">The sequence shown here is derived from an EMBL/GenBank/DDBJ whole genome shotgun (WGS) entry which is preliminary data.</text>
</comment>